<name>A0A7J0CEJ2_9ACTN</name>
<dbReference type="Proteomes" id="UP000498980">
    <property type="component" value="Unassembled WGS sequence"/>
</dbReference>
<dbReference type="AlphaFoldDB" id="A0A7J0CEJ2"/>
<gene>
    <name evidence="2" type="ORF">Sfulv_56390</name>
</gene>
<evidence type="ECO:0000313" key="3">
    <source>
        <dbReference type="Proteomes" id="UP000498980"/>
    </source>
</evidence>
<accession>A0A7J0CEJ2</accession>
<feature type="region of interest" description="Disordered" evidence="1">
    <location>
        <begin position="26"/>
        <end position="75"/>
    </location>
</feature>
<proteinExistence type="predicted"/>
<reference evidence="2 3" key="1">
    <citation type="submission" date="2020-05" db="EMBL/GenBank/DDBJ databases">
        <title>Whole genome shotgun sequence of Streptomyces fulvorobeus NBRC 15897.</title>
        <authorList>
            <person name="Komaki H."/>
            <person name="Tamura T."/>
        </authorList>
    </citation>
    <scope>NUCLEOTIDE SEQUENCE [LARGE SCALE GENOMIC DNA]</scope>
    <source>
        <strain evidence="2 3">NBRC 15897</strain>
    </source>
</reference>
<evidence type="ECO:0000313" key="2">
    <source>
        <dbReference type="EMBL" id="GFN00829.1"/>
    </source>
</evidence>
<evidence type="ECO:0000256" key="1">
    <source>
        <dbReference type="SAM" id="MobiDB-lite"/>
    </source>
</evidence>
<sequence>MRSTAIESAPWPVAGAGDTRGTVRARLYAPGPGHPAPPVTRSAEAAPPRPQPSRVRVLRATATTPPRPLAPRERGEFVALRQPATTQRPKALVYGRAVLLIAAI</sequence>
<organism evidence="2 3">
    <name type="scientific">Streptomyces fulvorobeus</name>
    <dbReference type="NCBI Taxonomy" id="284028"/>
    <lineage>
        <taxon>Bacteria</taxon>
        <taxon>Bacillati</taxon>
        <taxon>Actinomycetota</taxon>
        <taxon>Actinomycetes</taxon>
        <taxon>Kitasatosporales</taxon>
        <taxon>Streptomycetaceae</taxon>
        <taxon>Streptomyces</taxon>
    </lineage>
</organism>
<keyword evidence="3" id="KW-1185">Reference proteome</keyword>
<comment type="caution">
    <text evidence="2">The sequence shown here is derived from an EMBL/GenBank/DDBJ whole genome shotgun (WGS) entry which is preliminary data.</text>
</comment>
<protein>
    <submittedName>
        <fullName evidence="2">Uncharacterized protein</fullName>
    </submittedName>
</protein>
<dbReference type="EMBL" id="BLWC01000001">
    <property type="protein sequence ID" value="GFN00829.1"/>
    <property type="molecule type" value="Genomic_DNA"/>
</dbReference>